<dbReference type="OrthoDB" id="9790023at2"/>
<dbReference type="InterPro" id="IPR024078">
    <property type="entry name" value="LmbE-like_dom_sf"/>
</dbReference>
<protein>
    <recommendedName>
        <fullName evidence="3">PIG-L family deacetylase</fullName>
    </recommendedName>
</protein>
<dbReference type="Pfam" id="PF02585">
    <property type="entry name" value="PIG-L"/>
    <property type="match status" value="1"/>
</dbReference>
<dbReference type="SUPFAM" id="SSF102588">
    <property type="entry name" value="LmbE-like"/>
    <property type="match status" value="1"/>
</dbReference>
<evidence type="ECO:0000313" key="1">
    <source>
        <dbReference type="EMBL" id="RBL92469.1"/>
    </source>
</evidence>
<dbReference type="InterPro" id="IPR003737">
    <property type="entry name" value="GlcNAc_PI_deacetylase-related"/>
</dbReference>
<proteinExistence type="predicted"/>
<dbReference type="Proteomes" id="UP000253410">
    <property type="component" value="Unassembled WGS sequence"/>
</dbReference>
<evidence type="ECO:0000313" key="2">
    <source>
        <dbReference type="Proteomes" id="UP000253410"/>
    </source>
</evidence>
<evidence type="ECO:0008006" key="3">
    <source>
        <dbReference type="Google" id="ProtNLM"/>
    </source>
</evidence>
<sequence>MSTLILEPHFDDTAYSMAGLLLSGVISADTTIVTIFSRSAFAPYSALSDTEKISALRYTEHKHFCKKIAVRAHVLEYDEALLRGWSISNIFDHTCDIDHEKQLKQRISSDLAMLNETLRPAEVYSPLGICGHIDHILVRQCAEQVFPLKIKYYEELPYAGEIRQEEYTHWISKLTKDLYPQINTDISVLEQRLSLLRFYRSQVTEKDITSVRKYMNMHQGERFWSKTNMGI</sequence>
<dbReference type="RefSeq" id="WP_113615071.1">
    <property type="nucleotide sequence ID" value="NZ_QFFJ01000001.1"/>
</dbReference>
<gene>
    <name evidence="1" type="ORF">DF182_07770</name>
</gene>
<dbReference type="EMBL" id="QFFJ01000001">
    <property type="protein sequence ID" value="RBL92469.1"/>
    <property type="molecule type" value="Genomic_DNA"/>
</dbReference>
<keyword evidence="2" id="KW-1185">Reference proteome</keyword>
<dbReference type="AlphaFoldDB" id="A0A365Y1I4"/>
<reference evidence="1 2" key="1">
    <citation type="submission" date="2018-05" db="EMBL/GenBank/DDBJ databases">
        <title>Chitinophaga sp. K3CV102501T nov., isolated from isolated from a monsoon evergreen broad-leaved forest soil.</title>
        <authorList>
            <person name="Lv Y."/>
        </authorList>
    </citation>
    <scope>NUCLEOTIDE SEQUENCE [LARGE SCALE GENOMIC DNA]</scope>
    <source>
        <strain evidence="1 2">GDMCC 1.1325</strain>
    </source>
</reference>
<name>A0A365Y1I4_9BACT</name>
<dbReference type="Gene3D" id="3.40.50.10320">
    <property type="entry name" value="LmbE-like"/>
    <property type="match status" value="1"/>
</dbReference>
<comment type="caution">
    <text evidence="1">The sequence shown here is derived from an EMBL/GenBank/DDBJ whole genome shotgun (WGS) entry which is preliminary data.</text>
</comment>
<accession>A0A365Y1I4</accession>
<organism evidence="1 2">
    <name type="scientific">Chitinophaga flava</name>
    <dbReference type="NCBI Taxonomy" id="2259036"/>
    <lineage>
        <taxon>Bacteria</taxon>
        <taxon>Pseudomonadati</taxon>
        <taxon>Bacteroidota</taxon>
        <taxon>Chitinophagia</taxon>
        <taxon>Chitinophagales</taxon>
        <taxon>Chitinophagaceae</taxon>
        <taxon>Chitinophaga</taxon>
    </lineage>
</organism>